<feature type="binding site" evidence="1">
    <location>
        <position position="48"/>
    </location>
    <ligand>
        <name>Mg(2+)</name>
        <dbReference type="ChEBI" id="CHEBI:18420"/>
        <label>1</label>
    </ligand>
</feature>
<feature type="binding site" evidence="1">
    <location>
        <position position="33"/>
    </location>
    <ligand>
        <name>Mg(2+)</name>
        <dbReference type="ChEBI" id="CHEBI:18420"/>
        <label>3</label>
    </ligand>
</feature>
<feature type="binding site" evidence="1">
    <location>
        <position position="210"/>
    </location>
    <ligand>
        <name>Mg(2+)</name>
        <dbReference type="ChEBI" id="CHEBI:18420"/>
        <label>3</label>
    </ligand>
</feature>
<keyword evidence="1" id="KW-0460">Magnesium</keyword>
<feature type="binding site" evidence="1">
    <location>
        <position position="316"/>
    </location>
    <ligand>
        <name>substrate</name>
    </ligand>
</feature>
<feature type="binding site" evidence="1">
    <location>
        <position position="212"/>
    </location>
    <ligand>
        <name>ATP</name>
        <dbReference type="ChEBI" id="CHEBI:30616"/>
    </ligand>
</feature>
<evidence type="ECO:0000313" key="4">
    <source>
        <dbReference type="EMBL" id="HHR41139.1"/>
    </source>
</evidence>
<feature type="domain" description="PurM-like N-terminal" evidence="2">
    <location>
        <begin position="31"/>
        <end position="140"/>
    </location>
</feature>
<keyword evidence="1" id="KW-0547">Nucleotide-binding</keyword>
<dbReference type="CDD" id="cd02194">
    <property type="entry name" value="ThiL"/>
    <property type="match status" value="1"/>
</dbReference>
<keyword evidence="1" id="KW-0067">ATP-binding</keyword>
<dbReference type="EC" id="2.7.4.16" evidence="1"/>
<dbReference type="HAMAP" id="MF_02128">
    <property type="entry name" value="TMP_kinase"/>
    <property type="match status" value="1"/>
</dbReference>
<dbReference type="Gene3D" id="3.30.1330.10">
    <property type="entry name" value="PurM-like, N-terminal domain"/>
    <property type="match status" value="1"/>
</dbReference>
<feature type="binding site" evidence="1">
    <location>
        <position position="46"/>
    </location>
    <ligand>
        <name>Mg(2+)</name>
        <dbReference type="ChEBI" id="CHEBI:18420"/>
        <label>4</label>
    </ligand>
</feature>
<evidence type="ECO:0000256" key="1">
    <source>
        <dbReference type="HAMAP-Rule" id="MF_02128"/>
    </source>
</evidence>
<dbReference type="Pfam" id="PF02769">
    <property type="entry name" value="AIRS_C"/>
    <property type="match status" value="1"/>
</dbReference>
<comment type="catalytic activity">
    <reaction evidence="1">
        <text>thiamine phosphate + ATP = thiamine diphosphate + ADP</text>
        <dbReference type="Rhea" id="RHEA:15913"/>
        <dbReference type="ChEBI" id="CHEBI:30616"/>
        <dbReference type="ChEBI" id="CHEBI:37575"/>
        <dbReference type="ChEBI" id="CHEBI:58937"/>
        <dbReference type="ChEBI" id="CHEBI:456216"/>
        <dbReference type="EC" id="2.7.4.16"/>
    </reaction>
</comment>
<dbReference type="InterPro" id="IPR006283">
    <property type="entry name" value="ThiL-like"/>
</dbReference>
<proteinExistence type="inferred from homology"/>
<dbReference type="GO" id="GO:0009229">
    <property type="term" value="P:thiamine diphosphate biosynthetic process"/>
    <property type="evidence" value="ECO:0007669"/>
    <property type="project" value="UniProtKB-UniRule"/>
</dbReference>
<evidence type="ECO:0000259" key="2">
    <source>
        <dbReference type="Pfam" id="PF00586"/>
    </source>
</evidence>
<sequence length="323" mass="35264">MPKLWELGERHLLQLIMKKFSWPQDVVLPPGDDASGLWFNGLLITSVDMLVWSTDVPPGMNHYQAGWKAVVSAISDVASKGGQSRYILLSLALNPHTELEQFEQLLEGAEKASHEYGAKVIGGDLNEADTTCISVTVLGCAKNVMSRAGVKPGDTLAVTGLFGKTFAGLHAVMNNVKADPGLLEAIYLPRARMREGIALASSGGVSACIDSSDGLGESLYLLAETNNVGFVVDRLPIDPLAEKYCVDNWLNRVDAVFYGGEEYELVYTVKKGWENIVENALSRVGASFIRIGRATAMQGVQLLDQGRVVEISRKGWQHFQRRR</sequence>
<dbReference type="InterPro" id="IPR010918">
    <property type="entry name" value="PurM-like_C_dom"/>
</dbReference>
<comment type="pathway">
    <text evidence="1">Cofactor biosynthesis; thiamine diphosphate biosynthesis; thiamine diphosphate from thiamine phosphate: step 1/1.</text>
</comment>
<dbReference type="PIRSF" id="PIRSF005303">
    <property type="entry name" value="Thiam_monoph_kin"/>
    <property type="match status" value="1"/>
</dbReference>
<accession>A0A7C5Y824</accession>
<name>A0A7C5Y824_CALS0</name>
<dbReference type="InterPro" id="IPR036676">
    <property type="entry name" value="PurM-like_C_sf"/>
</dbReference>
<gene>
    <name evidence="1 4" type="primary">thiL</name>
    <name evidence="4" type="ORF">ENM42_04840</name>
</gene>
<feature type="binding site" evidence="1">
    <location>
        <begin position="123"/>
        <end position="124"/>
    </location>
    <ligand>
        <name>ATP</name>
        <dbReference type="ChEBI" id="CHEBI:30616"/>
    </ligand>
</feature>
<feature type="binding site" evidence="1">
    <location>
        <position position="55"/>
    </location>
    <ligand>
        <name>substrate</name>
    </ligand>
</feature>
<dbReference type="UniPathway" id="UPA00060">
    <property type="reaction ID" value="UER00142"/>
</dbReference>
<dbReference type="SUPFAM" id="SSF55326">
    <property type="entry name" value="PurM N-terminal domain-like"/>
    <property type="match status" value="1"/>
</dbReference>
<dbReference type="EMBL" id="DRXS01000260">
    <property type="protein sequence ID" value="HHR41139.1"/>
    <property type="molecule type" value="Genomic_DNA"/>
</dbReference>
<keyword evidence="1" id="KW-0784">Thiamine biosynthesis</keyword>
<dbReference type="SUPFAM" id="SSF56042">
    <property type="entry name" value="PurM C-terminal domain-like"/>
    <property type="match status" value="1"/>
</dbReference>
<dbReference type="PANTHER" id="PTHR30270">
    <property type="entry name" value="THIAMINE-MONOPHOSPHATE KINASE"/>
    <property type="match status" value="1"/>
</dbReference>
<dbReference type="GO" id="GO:0005524">
    <property type="term" value="F:ATP binding"/>
    <property type="evidence" value="ECO:0007669"/>
    <property type="project" value="UniProtKB-UniRule"/>
</dbReference>
<dbReference type="GO" id="GO:0009228">
    <property type="term" value="P:thiamine biosynthetic process"/>
    <property type="evidence" value="ECO:0007669"/>
    <property type="project" value="UniProtKB-KW"/>
</dbReference>
<dbReference type="Gene3D" id="3.90.650.10">
    <property type="entry name" value="PurM-like C-terminal domain"/>
    <property type="match status" value="1"/>
</dbReference>
<comment type="caution">
    <text evidence="1">Lacks conserved residue(s) required for the propagation of feature annotation.</text>
</comment>
<dbReference type="InterPro" id="IPR016188">
    <property type="entry name" value="PurM-like_N"/>
</dbReference>
<keyword evidence="1 4" id="KW-0418">Kinase</keyword>
<feature type="binding site" evidence="1">
    <location>
        <position position="261"/>
    </location>
    <ligand>
        <name>substrate</name>
    </ligand>
</feature>
<keyword evidence="1" id="KW-0479">Metal-binding</keyword>
<protein>
    <recommendedName>
        <fullName evidence="1">Thiamine-monophosphate kinase</fullName>
        <shortName evidence="1">TMP kinase</shortName>
        <shortName evidence="1">Thiamine-phosphate kinase</shortName>
        <ecNumber evidence="1">2.7.4.16</ecNumber>
    </recommendedName>
</protein>
<comment type="miscellaneous">
    <text evidence="1">Reaction mechanism of ThiL seems to utilize a direct, inline transfer of the gamma-phosphate of ATP to TMP rather than a phosphorylated enzyme intermediate.</text>
</comment>
<comment type="caution">
    <text evidence="4">The sequence shown here is derived from an EMBL/GenBank/DDBJ whole genome shotgun (WGS) entry which is preliminary data.</text>
</comment>
<comment type="similarity">
    <text evidence="1">Belongs to the thiamine-monophosphate kinase family.</text>
</comment>
<keyword evidence="1 4" id="KW-0808">Transferase</keyword>
<dbReference type="NCBIfam" id="TIGR01379">
    <property type="entry name" value="thiL"/>
    <property type="match status" value="1"/>
</dbReference>
<reference evidence="4" key="1">
    <citation type="journal article" date="2020" name="mSystems">
        <title>Genome- and Community-Level Interaction Insights into Carbon Utilization and Element Cycling Functions of Hydrothermarchaeota in Hydrothermal Sediment.</title>
        <authorList>
            <person name="Zhou Z."/>
            <person name="Liu Y."/>
            <person name="Xu W."/>
            <person name="Pan J."/>
            <person name="Luo Z.H."/>
            <person name="Li M."/>
        </authorList>
    </citation>
    <scope>NUCLEOTIDE SEQUENCE [LARGE SCALE GENOMIC DNA]</scope>
    <source>
        <strain evidence="4">SpSt-1084</strain>
    </source>
</reference>
<feature type="binding site" evidence="1">
    <location>
        <position position="48"/>
    </location>
    <ligand>
        <name>Mg(2+)</name>
        <dbReference type="ChEBI" id="CHEBI:18420"/>
        <label>2</label>
    </ligand>
</feature>
<evidence type="ECO:0000259" key="3">
    <source>
        <dbReference type="Pfam" id="PF02769"/>
    </source>
</evidence>
<feature type="binding site" evidence="1">
    <location>
        <position position="76"/>
    </location>
    <ligand>
        <name>Mg(2+)</name>
        <dbReference type="ChEBI" id="CHEBI:18420"/>
        <label>4</label>
    </ligand>
</feature>
<dbReference type="Pfam" id="PF00586">
    <property type="entry name" value="AIRS"/>
    <property type="match status" value="1"/>
</dbReference>
<dbReference type="GO" id="GO:0000287">
    <property type="term" value="F:magnesium ion binding"/>
    <property type="evidence" value="ECO:0007669"/>
    <property type="project" value="UniProtKB-UniRule"/>
</dbReference>
<dbReference type="GO" id="GO:0009030">
    <property type="term" value="F:thiamine-phosphate kinase activity"/>
    <property type="evidence" value="ECO:0007669"/>
    <property type="project" value="UniProtKB-UniRule"/>
</dbReference>
<feature type="binding site" evidence="1">
    <location>
        <position position="76"/>
    </location>
    <ligand>
        <name>Mg(2+)</name>
        <dbReference type="ChEBI" id="CHEBI:18420"/>
        <label>2</label>
    </ligand>
</feature>
<feature type="binding site" evidence="1">
    <location>
        <position position="147"/>
    </location>
    <ligand>
        <name>ATP</name>
        <dbReference type="ChEBI" id="CHEBI:30616"/>
    </ligand>
</feature>
<feature type="domain" description="PurM-like C-terminal" evidence="3">
    <location>
        <begin position="151"/>
        <end position="302"/>
    </location>
</feature>
<feature type="binding site" evidence="1">
    <location>
        <position position="213"/>
    </location>
    <ligand>
        <name>Mg(2+)</name>
        <dbReference type="ChEBI" id="CHEBI:18420"/>
        <label>5</label>
    </ligand>
</feature>
<comment type="function">
    <text evidence="1">Catalyzes the ATP-dependent phosphorylation of thiamine-monophosphate (TMP) to form thiamine-pyrophosphate (TPP), the active form of vitamin B1.</text>
</comment>
<organism evidence="4">
    <name type="scientific">Caldiarchaeum subterraneum</name>
    <dbReference type="NCBI Taxonomy" id="311458"/>
    <lineage>
        <taxon>Archaea</taxon>
        <taxon>Nitrososphaerota</taxon>
        <taxon>Candidatus Caldarchaeales</taxon>
        <taxon>Candidatus Caldarchaeaceae</taxon>
        <taxon>Candidatus Caldarchaeum</taxon>
    </lineage>
</organism>
<feature type="binding site" evidence="1">
    <location>
        <position position="76"/>
    </location>
    <ligand>
        <name>Mg(2+)</name>
        <dbReference type="ChEBI" id="CHEBI:18420"/>
        <label>3</label>
    </ligand>
</feature>
<feature type="binding site" evidence="1">
    <location>
        <position position="33"/>
    </location>
    <ligand>
        <name>Mg(2+)</name>
        <dbReference type="ChEBI" id="CHEBI:18420"/>
        <label>4</label>
    </ligand>
</feature>
<dbReference type="AlphaFoldDB" id="A0A7C5Y824"/>
<feature type="binding site" evidence="1">
    <location>
        <position position="124"/>
    </location>
    <ligand>
        <name>Mg(2+)</name>
        <dbReference type="ChEBI" id="CHEBI:18420"/>
        <label>1</label>
    </ligand>
</feature>
<dbReference type="InterPro" id="IPR036921">
    <property type="entry name" value="PurM-like_N_sf"/>
</dbReference>
<dbReference type="PANTHER" id="PTHR30270:SF0">
    <property type="entry name" value="THIAMINE-MONOPHOSPHATE KINASE"/>
    <property type="match status" value="1"/>
</dbReference>